<dbReference type="PANTHER" id="PTHR23501:SF78">
    <property type="entry name" value="MAJOR FACILITATOR SUPERFAMILY (MFS) PROFILE DOMAIN-CONTAINING PROTEIN-RELATED"/>
    <property type="match status" value="1"/>
</dbReference>
<dbReference type="Proteomes" id="UP000308549">
    <property type="component" value="Unassembled WGS sequence"/>
</dbReference>
<name>A0A4U0TVP5_9PEZI</name>
<feature type="transmembrane region" description="Helical" evidence="5">
    <location>
        <begin position="126"/>
        <end position="148"/>
    </location>
</feature>
<keyword evidence="2 5" id="KW-0812">Transmembrane</keyword>
<reference evidence="7 8" key="1">
    <citation type="submission" date="2017-03" db="EMBL/GenBank/DDBJ databases">
        <title>Genomes of endolithic fungi from Antarctica.</title>
        <authorList>
            <person name="Coleine C."/>
            <person name="Masonjones S."/>
            <person name="Stajich J.E."/>
        </authorList>
    </citation>
    <scope>NUCLEOTIDE SEQUENCE [LARGE SCALE GENOMIC DNA]</scope>
    <source>
        <strain evidence="7 8">CCFEE 6315</strain>
    </source>
</reference>
<feature type="transmembrane region" description="Helical" evidence="5">
    <location>
        <begin position="374"/>
        <end position="393"/>
    </location>
</feature>
<feature type="transmembrane region" description="Helical" evidence="5">
    <location>
        <begin position="332"/>
        <end position="353"/>
    </location>
</feature>
<evidence type="ECO:0000259" key="6">
    <source>
        <dbReference type="PROSITE" id="PS50850"/>
    </source>
</evidence>
<dbReference type="InterPro" id="IPR011701">
    <property type="entry name" value="MFS"/>
</dbReference>
<dbReference type="Pfam" id="PF07690">
    <property type="entry name" value="MFS_1"/>
    <property type="match status" value="1"/>
</dbReference>
<dbReference type="GO" id="GO:0022857">
    <property type="term" value="F:transmembrane transporter activity"/>
    <property type="evidence" value="ECO:0007669"/>
    <property type="project" value="InterPro"/>
</dbReference>
<evidence type="ECO:0000313" key="7">
    <source>
        <dbReference type="EMBL" id="TKA26082.1"/>
    </source>
</evidence>
<dbReference type="PROSITE" id="PS50850">
    <property type="entry name" value="MFS"/>
    <property type="match status" value="1"/>
</dbReference>
<evidence type="ECO:0000256" key="1">
    <source>
        <dbReference type="ARBA" id="ARBA00004141"/>
    </source>
</evidence>
<comment type="subcellular location">
    <subcellularLocation>
        <location evidence="1">Membrane</location>
        <topology evidence="1">Multi-pass membrane protein</topology>
    </subcellularLocation>
</comment>
<dbReference type="InterPro" id="IPR020846">
    <property type="entry name" value="MFS_dom"/>
</dbReference>
<dbReference type="AlphaFoldDB" id="A0A4U0TVP5"/>
<evidence type="ECO:0000256" key="3">
    <source>
        <dbReference type="ARBA" id="ARBA00022989"/>
    </source>
</evidence>
<evidence type="ECO:0000256" key="2">
    <source>
        <dbReference type="ARBA" id="ARBA00022692"/>
    </source>
</evidence>
<feature type="domain" description="Major facilitator superfamily (MFS) profile" evidence="6">
    <location>
        <begin position="34"/>
        <end position="487"/>
    </location>
</feature>
<feature type="transmembrane region" description="Helical" evidence="5">
    <location>
        <begin position="231"/>
        <end position="248"/>
    </location>
</feature>
<feature type="transmembrane region" description="Helical" evidence="5">
    <location>
        <begin position="260"/>
        <end position="280"/>
    </location>
</feature>
<feature type="transmembrane region" description="Helical" evidence="5">
    <location>
        <begin position="169"/>
        <end position="186"/>
    </location>
</feature>
<evidence type="ECO:0000256" key="5">
    <source>
        <dbReference type="SAM" id="Phobius"/>
    </source>
</evidence>
<feature type="transmembrane region" description="Helical" evidence="5">
    <location>
        <begin position="301"/>
        <end position="320"/>
    </location>
</feature>
<organism evidence="7 8">
    <name type="scientific">Salinomyces thailandicus</name>
    <dbReference type="NCBI Taxonomy" id="706561"/>
    <lineage>
        <taxon>Eukaryota</taxon>
        <taxon>Fungi</taxon>
        <taxon>Dikarya</taxon>
        <taxon>Ascomycota</taxon>
        <taxon>Pezizomycotina</taxon>
        <taxon>Dothideomycetes</taxon>
        <taxon>Dothideomycetidae</taxon>
        <taxon>Mycosphaerellales</taxon>
        <taxon>Teratosphaeriaceae</taxon>
        <taxon>Salinomyces</taxon>
    </lineage>
</organism>
<evidence type="ECO:0000313" key="8">
    <source>
        <dbReference type="Proteomes" id="UP000308549"/>
    </source>
</evidence>
<feature type="transmembrane region" description="Helical" evidence="5">
    <location>
        <begin position="399"/>
        <end position="419"/>
    </location>
</feature>
<dbReference type="InterPro" id="IPR036259">
    <property type="entry name" value="MFS_trans_sf"/>
</dbReference>
<dbReference type="Gene3D" id="1.20.1250.20">
    <property type="entry name" value="MFS general substrate transporter like domains"/>
    <property type="match status" value="2"/>
</dbReference>
<accession>A0A4U0TVP5</accession>
<gene>
    <name evidence="7" type="ORF">B0A50_04578</name>
</gene>
<comment type="caution">
    <text evidence="7">The sequence shown here is derived from an EMBL/GenBank/DDBJ whole genome shotgun (WGS) entry which is preliminary data.</text>
</comment>
<dbReference type="SUPFAM" id="SSF103473">
    <property type="entry name" value="MFS general substrate transporter"/>
    <property type="match status" value="2"/>
</dbReference>
<keyword evidence="4 5" id="KW-0472">Membrane</keyword>
<dbReference type="OrthoDB" id="10021397at2759"/>
<sequence>MASRSSSDSENDAVAEGKPVDHTNLLNGWLFWRAVIVMNFCNVLAFLDQMSIMALLATVSADFNAGNSVIWASTAQLVAAVNGQCIFGYMSDVFGRKQMLLIALVMLLLSSLLCGLWGQFGEQATVFFLLRAVTGVATGSISNLVNIAQNDFLSAERRAKFQGIQDTSAALGSDLGFTLGAVFARYGWEKLYYVNSGLTFVAVVLLCLYVPSKAAKVTWSRVRLCVKTIDWIGILTGSAMLVTALIYLTQGRELGWTSPMGIGLLVGAIVSGALFLANGWKQPLEEYGVRPIVPSRLFNNRTISVIYAQNLLLGAAYYTLMTFLPMYLEFVLGYSSVVSAALMWPYVVTHGAWSTGSAYLIRALAKRHERAKSFIYVFAGGFALWTIAAVLFGTVRSKLTVGEIIGLEIMIGLGTGSVFQNSINAIRNQVSAYDQAVAIGTRNALRFKGGAIGTAAGSTIMAGILDKKLLAYLKEEAQSAFTKPDHT</sequence>
<protein>
    <recommendedName>
        <fullName evidence="6">Major facilitator superfamily (MFS) profile domain-containing protein</fullName>
    </recommendedName>
</protein>
<dbReference type="GO" id="GO:0005886">
    <property type="term" value="C:plasma membrane"/>
    <property type="evidence" value="ECO:0007669"/>
    <property type="project" value="TreeGrafter"/>
</dbReference>
<keyword evidence="8" id="KW-1185">Reference proteome</keyword>
<dbReference type="PANTHER" id="PTHR23501">
    <property type="entry name" value="MAJOR FACILITATOR SUPERFAMILY"/>
    <property type="match status" value="1"/>
</dbReference>
<keyword evidence="3 5" id="KW-1133">Transmembrane helix</keyword>
<feature type="transmembrane region" description="Helical" evidence="5">
    <location>
        <begin position="192"/>
        <end position="210"/>
    </location>
</feature>
<feature type="transmembrane region" description="Helical" evidence="5">
    <location>
        <begin position="99"/>
        <end position="120"/>
    </location>
</feature>
<feature type="transmembrane region" description="Helical" evidence="5">
    <location>
        <begin position="29"/>
        <end position="47"/>
    </location>
</feature>
<dbReference type="EMBL" id="NAJL01000030">
    <property type="protein sequence ID" value="TKA26082.1"/>
    <property type="molecule type" value="Genomic_DNA"/>
</dbReference>
<evidence type="ECO:0000256" key="4">
    <source>
        <dbReference type="ARBA" id="ARBA00023136"/>
    </source>
</evidence>
<proteinExistence type="predicted"/>